<evidence type="ECO:0000313" key="2">
    <source>
        <dbReference type="EMBL" id="CAF4144817.1"/>
    </source>
</evidence>
<keyword evidence="3" id="KW-1185">Reference proteome</keyword>
<reference evidence="2" key="1">
    <citation type="submission" date="2021-02" db="EMBL/GenBank/DDBJ databases">
        <authorList>
            <person name="Nowell W R."/>
        </authorList>
    </citation>
    <scope>NUCLEOTIDE SEQUENCE</scope>
</reference>
<organism evidence="2 3">
    <name type="scientific">Rotaria magnacalcarata</name>
    <dbReference type="NCBI Taxonomy" id="392030"/>
    <lineage>
        <taxon>Eukaryota</taxon>
        <taxon>Metazoa</taxon>
        <taxon>Spiralia</taxon>
        <taxon>Gnathifera</taxon>
        <taxon>Rotifera</taxon>
        <taxon>Eurotatoria</taxon>
        <taxon>Bdelloidea</taxon>
        <taxon>Philodinida</taxon>
        <taxon>Philodinidae</taxon>
        <taxon>Rotaria</taxon>
    </lineage>
</organism>
<gene>
    <name evidence="2" type="ORF">OVN521_LOCUS23272</name>
</gene>
<comment type="caution">
    <text evidence="2">The sequence shown here is derived from an EMBL/GenBank/DDBJ whole genome shotgun (WGS) entry which is preliminary data.</text>
</comment>
<sequence length="69" mass="7865">MSKSTLTFASKLFIILLCILGLIELGFALWTLLDQRYKTLAYDLADVGYIDLWILRYLSLCLFVSSIIA</sequence>
<evidence type="ECO:0000313" key="3">
    <source>
        <dbReference type="Proteomes" id="UP000663866"/>
    </source>
</evidence>
<dbReference type="Proteomes" id="UP000663866">
    <property type="component" value="Unassembled WGS sequence"/>
</dbReference>
<accession>A0A819XN37</accession>
<name>A0A819XN37_9BILA</name>
<dbReference type="AlphaFoldDB" id="A0A819XN37"/>
<feature type="transmembrane region" description="Helical" evidence="1">
    <location>
        <begin position="52"/>
        <end position="68"/>
    </location>
</feature>
<feature type="transmembrane region" description="Helical" evidence="1">
    <location>
        <begin position="12"/>
        <end position="32"/>
    </location>
</feature>
<dbReference type="EMBL" id="CAJOBG010005233">
    <property type="protein sequence ID" value="CAF4144817.1"/>
    <property type="molecule type" value="Genomic_DNA"/>
</dbReference>
<feature type="non-terminal residue" evidence="2">
    <location>
        <position position="1"/>
    </location>
</feature>
<protein>
    <submittedName>
        <fullName evidence="2">Uncharacterized protein</fullName>
    </submittedName>
</protein>
<keyword evidence="1" id="KW-0472">Membrane</keyword>
<keyword evidence="1" id="KW-0812">Transmembrane</keyword>
<evidence type="ECO:0000256" key="1">
    <source>
        <dbReference type="SAM" id="Phobius"/>
    </source>
</evidence>
<keyword evidence="1" id="KW-1133">Transmembrane helix</keyword>
<proteinExistence type="predicted"/>